<feature type="domain" description="Cupin type-2" evidence="1">
    <location>
        <begin position="29"/>
        <end position="97"/>
    </location>
</feature>
<dbReference type="InterPro" id="IPR014710">
    <property type="entry name" value="RmlC-like_jellyroll"/>
</dbReference>
<dbReference type="RefSeq" id="WP_135548011.1">
    <property type="nucleotide sequence ID" value="NZ_SPQQ01000005.1"/>
</dbReference>
<dbReference type="AlphaFoldDB" id="A0A4Z0R4P6"/>
<dbReference type="Gene3D" id="2.60.120.10">
    <property type="entry name" value="Jelly Rolls"/>
    <property type="match status" value="1"/>
</dbReference>
<name>A0A4Z0R4P6_9FIRM</name>
<dbReference type="InterPro" id="IPR013096">
    <property type="entry name" value="Cupin_2"/>
</dbReference>
<dbReference type="SUPFAM" id="SSF51182">
    <property type="entry name" value="RmlC-like cupins"/>
    <property type="match status" value="1"/>
</dbReference>
<comment type="caution">
    <text evidence="2">The sequence shown here is derived from an EMBL/GenBank/DDBJ whole genome shotgun (WGS) entry which is preliminary data.</text>
</comment>
<dbReference type="OrthoDB" id="25744at2"/>
<proteinExistence type="predicted"/>
<dbReference type="InterPro" id="IPR011051">
    <property type="entry name" value="RmlC_Cupin_sf"/>
</dbReference>
<dbReference type="Pfam" id="PF07883">
    <property type="entry name" value="Cupin_2"/>
    <property type="match status" value="1"/>
</dbReference>
<dbReference type="EMBL" id="SPQQ01000005">
    <property type="protein sequence ID" value="TGE37133.1"/>
    <property type="molecule type" value="Genomic_DNA"/>
</dbReference>
<dbReference type="Proteomes" id="UP000298460">
    <property type="component" value="Unassembled WGS sequence"/>
</dbReference>
<evidence type="ECO:0000313" key="2">
    <source>
        <dbReference type="EMBL" id="TGE37133.1"/>
    </source>
</evidence>
<organism evidence="2 3">
    <name type="scientific">Desulfosporosinus fructosivorans</name>
    <dbReference type="NCBI Taxonomy" id="2018669"/>
    <lineage>
        <taxon>Bacteria</taxon>
        <taxon>Bacillati</taxon>
        <taxon>Bacillota</taxon>
        <taxon>Clostridia</taxon>
        <taxon>Eubacteriales</taxon>
        <taxon>Desulfitobacteriaceae</taxon>
        <taxon>Desulfosporosinus</taxon>
    </lineage>
</organism>
<keyword evidence="3" id="KW-1185">Reference proteome</keyword>
<evidence type="ECO:0000259" key="1">
    <source>
        <dbReference type="Pfam" id="PF07883"/>
    </source>
</evidence>
<reference evidence="2 3" key="1">
    <citation type="submission" date="2019-03" db="EMBL/GenBank/DDBJ databases">
        <title>Draft Genome Sequence of Desulfosporosinus fructosivorans Strain 63.6F, Isolated from Marine Sediment in the Baltic Sea.</title>
        <authorList>
            <person name="Hausmann B."/>
            <person name="Vandieken V."/>
            <person name="Pjevac P."/>
            <person name="Schreck K."/>
            <person name="Herbold C.W."/>
            <person name="Loy A."/>
        </authorList>
    </citation>
    <scope>NUCLEOTIDE SEQUENCE [LARGE SCALE GENOMIC DNA]</scope>
    <source>
        <strain evidence="2 3">63.6F</strain>
    </source>
</reference>
<sequence>MILTELKNPGNNVFFDGTNSPNPKVSFGHIVFQPGDRIPKEGYGIHAQDEYSFVIRGTAHSVVKGVEQTLSAGMAAFIPAGEEHFTYNDGKEPFEVVYALVER</sequence>
<protein>
    <submittedName>
        <fullName evidence="2">Cupin domain-containing protein</fullName>
    </submittedName>
</protein>
<gene>
    <name evidence="2" type="ORF">E4K67_14670</name>
</gene>
<accession>A0A4Z0R4P6</accession>
<evidence type="ECO:0000313" key="3">
    <source>
        <dbReference type="Proteomes" id="UP000298460"/>
    </source>
</evidence>